<comment type="caution">
    <text evidence="1">The sequence shown here is derived from an EMBL/GenBank/DDBJ whole genome shotgun (WGS) entry which is preliminary data.</text>
</comment>
<sequence>MNGVSPRTIPSIPPQRVHPYSPCPNMTLSTIVLLAFVGALADANPLLNEPSRVARRSPPAPSAYPLDTPCGHEWQYLNFNPDDDTDKGHLEALHGVICSGEMRALSSNGQVSAKAGDAVYQRYFPLSEDDEDTQDKVSSVFALIAGTSSTDGMIGAVVAGMVVDNLDFSEDNGCDTPESDTLGYTDTDTRVDNREKIHFCEAAYALPSTANLDCSTLDPFPSEKMDSFSRVVLHEMTHYSTVGPASELEAQIVDVKNSDGEFAYGEPRVHGLIDPAQDDQPGLPEINADSYAWLGLDAFVSRICDLTDPAGFFTQNPPPY</sequence>
<dbReference type="InterPro" id="IPR024079">
    <property type="entry name" value="MetalloPept_cat_dom_sf"/>
</dbReference>
<evidence type="ECO:0000313" key="2">
    <source>
        <dbReference type="Proteomes" id="UP001362999"/>
    </source>
</evidence>
<proteinExistence type="predicted"/>
<accession>A0AAW0EDN9</accession>
<evidence type="ECO:0000313" key="1">
    <source>
        <dbReference type="EMBL" id="KAK7062283.1"/>
    </source>
</evidence>
<protein>
    <recommendedName>
        <fullName evidence="3">Lysine-specific metallo-endopeptidase domain-containing protein</fullName>
    </recommendedName>
</protein>
<keyword evidence="2" id="KW-1185">Reference proteome</keyword>
<dbReference type="AlphaFoldDB" id="A0AAW0EDN9"/>
<dbReference type="GO" id="GO:0008237">
    <property type="term" value="F:metallopeptidase activity"/>
    <property type="evidence" value="ECO:0007669"/>
    <property type="project" value="InterPro"/>
</dbReference>
<dbReference type="SUPFAM" id="SSF55486">
    <property type="entry name" value="Metalloproteases ('zincins'), catalytic domain"/>
    <property type="match status" value="1"/>
</dbReference>
<reference evidence="1 2" key="1">
    <citation type="journal article" date="2024" name="J Genomics">
        <title>Draft genome sequencing and assembly of Favolaschia claudopus CIRM-BRFM 2984 isolated from oak limbs.</title>
        <authorList>
            <person name="Navarro D."/>
            <person name="Drula E."/>
            <person name="Chaduli D."/>
            <person name="Cazenave R."/>
            <person name="Ahrendt S."/>
            <person name="Wang J."/>
            <person name="Lipzen A."/>
            <person name="Daum C."/>
            <person name="Barry K."/>
            <person name="Grigoriev I.V."/>
            <person name="Favel A."/>
            <person name="Rosso M.N."/>
            <person name="Martin F."/>
        </authorList>
    </citation>
    <scope>NUCLEOTIDE SEQUENCE [LARGE SCALE GENOMIC DNA]</scope>
    <source>
        <strain evidence="1 2">CIRM-BRFM 2984</strain>
    </source>
</reference>
<evidence type="ECO:0008006" key="3">
    <source>
        <dbReference type="Google" id="ProtNLM"/>
    </source>
</evidence>
<gene>
    <name evidence="1" type="ORF">R3P38DRAFT_2834433</name>
</gene>
<organism evidence="1 2">
    <name type="scientific">Favolaschia claudopus</name>
    <dbReference type="NCBI Taxonomy" id="2862362"/>
    <lineage>
        <taxon>Eukaryota</taxon>
        <taxon>Fungi</taxon>
        <taxon>Dikarya</taxon>
        <taxon>Basidiomycota</taxon>
        <taxon>Agaricomycotina</taxon>
        <taxon>Agaricomycetes</taxon>
        <taxon>Agaricomycetidae</taxon>
        <taxon>Agaricales</taxon>
        <taxon>Marasmiineae</taxon>
        <taxon>Mycenaceae</taxon>
        <taxon>Favolaschia</taxon>
    </lineage>
</organism>
<name>A0AAW0EDN9_9AGAR</name>
<dbReference type="EMBL" id="JAWWNJ010000002">
    <property type="protein sequence ID" value="KAK7062283.1"/>
    <property type="molecule type" value="Genomic_DNA"/>
</dbReference>
<dbReference type="Gene3D" id="3.40.390.10">
    <property type="entry name" value="Collagenase (Catalytic Domain)"/>
    <property type="match status" value="1"/>
</dbReference>
<dbReference type="Proteomes" id="UP001362999">
    <property type="component" value="Unassembled WGS sequence"/>
</dbReference>